<dbReference type="Gene3D" id="1.10.3720.10">
    <property type="entry name" value="MetI-like"/>
    <property type="match status" value="2"/>
</dbReference>
<feature type="transmembrane region" description="Helical" evidence="9">
    <location>
        <begin position="184"/>
        <end position="207"/>
    </location>
</feature>
<comment type="similarity">
    <text evidence="2">Belongs to the binding-protein-dependent transport system permease family. HisMQ subfamily.</text>
</comment>
<evidence type="ECO:0000256" key="9">
    <source>
        <dbReference type="RuleBase" id="RU363032"/>
    </source>
</evidence>
<keyword evidence="7 9" id="KW-1133">Transmembrane helix</keyword>
<proteinExistence type="inferred from homology"/>
<evidence type="ECO:0000256" key="6">
    <source>
        <dbReference type="ARBA" id="ARBA00022970"/>
    </source>
</evidence>
<keyword evidence="12" id="KW-1185">Reference proteome</keyword>
<evidence type="ECO:0000313" key="12">
    <source>
        <dbReference type="Proteomes" id="UP000252023"/>
    </source>
</evidence>
<dbReference type="GO" id="GO:0043190">
    <property type="term" value="C:ATP-binding cassette (ABC) transporter complex"/>
    <property type="evidence" value="ECO:0007669"/>
    <property type="project" value="InterPro"/>
</dbReference>
<keyword evidence="6" id="KW-0029">Amino-acid transport</keyword>
<dbReference type="EMBL" id="CP030918">
    <property type="protein sequence ID" value="AXC51117.1"/>
    <property type="molecule type" value="Genomic_DNA"/>
</dbReference>
<feature type="domain" description="ABC transmembrane type-1" evidence="10">
    <location>
        <begin position="77"/>
        <end position="392"/>
    </location>
</feature>
<keyword evidence="3 9" id="KW-0813">Transport</keyword>
<dbReference type="InterPro" id="IPR000515">
    <property type="entry name" value="MetI-like"/>
</dbReference>
<sequence length="403" mass="44473">MLINDRRYRGYTIQVVVFILIMAAAWWLIGNTIENLSRLGKDFNFDFLWKRAGYDIPQVLIPYTADSSHMRAAVVGLLNTLLVAVLGCITATIIGVTAGVLRLSNNWLVARLMTIYVELFRNIPLLLWILVVYAVFTESLPAPRAYSGADPAAHMILFDSIALTNRYTAIPTLNLLHSHGSLNIGWGVTINWATIAYIVVLVLAILAHRALGRWARARQNLTGVRPRTWPISAALFVLPLVALWLYFGIEVVRPTLKGFNFAGGVNVHNALVALWLALSLYTGAFIAEIVRAGVLAVSKGQSEASYALGLSRRRTMSLVVLPQALRVIIPPLISQFLNLTKNSSLAIATGYMDLKATLGGTTLNQTGRELESMVLMMGIYLVLSLIISSAMNLFNARVRLRER</sequence>
<feature type="transmembrane region" description="Helical" evidence="9">
    <location>
        <begin position="315"/>
        <end position="333"/>
    </location>
</feature>
<evidence type="ECO:0000256" key="2">
    <source>
        <dbReference type="ARBA" id="ARBA00010072"/>
    </source>
</evidence>
<feature type="transmembrane region" description="Helical" evidence="9">
    <location>
        <begin position="12"/>
        <end position="29"/>
    </location>
</feature>
<evidence type="ECO:0000256" key="5">
    <source>
        <dbReference type="ARBA" id="ARBA00022692"/>
    </source>
</evidence>
<dbReference type="CDD" id="cd06261">
    <property type="entry name" value="TM_PBP2"/>
    <property type="match status" value="2"/>
</dbReference>
<feature type="transmembrane region" description="Helical" evidence="9">
    <location>
        <begin position="77"/>
        <end position="103"/>
    </location>
</feature>
<keyword evidence="5 9" id="KW-0812">Transmembrane</keyword>
<dbReference type="GO" id="GO:0022857">
    <property type="term" value="F:transmembrane transporter activity"/>
    <property type="evidence" value="ECO:0007669"/>
    <property type="project" value="InterPro"/>
</dbReference>
<evidence type="ECO:0000256" key="8">
    <source>
        <dbReference type="ARBA" id="ARBA00023136"/>
    </source>
</evidence>
<comment type="subcellular location">
    <subcellularLocation>
        <location evidence="1">Cell inner membrane</location>
        <topology evidence="1">Multi-pass membrane protein</topology>
    </subcellularLocation>
    <subcellularLocation>
        <location evidence="9">Cell membrane</location>
        <topology evidence="9">Multi-pass membrane protein</topology>
    </subcellularLocation>
</comment>
<dbReference type="InterPro" id="IPR035906">
    <property type="entry name" value="MetI-like_sf"/>
</dbReference>
<keyword evidence="4" id="KW-1003">Cell membrane</keyword>
<dbReference type="InterPro" id="IPR043429">
    <property type="entry name" value="ArtM/GltK/GlnP/TcyL/YhdX-like"/>
</dbReference>
<name>A0A344PP12_9RHOB</name>
<dbReference type="PROSITE" id="PS50928">
    <property type="entry name" value="ABC_TM1"/>
    <property type="match status" value="1"/>
</dbReference>
<gene>
    <name evidence="11" type="ORF">DRW48_06535</name>
</gene>
<feature type="transmembrane region" description="Helical" evidence="9">
    <location>
        <begin position="115"/>
        <end position="136"/>
    </location>
</feature>
<dbReference type="Proteomes" id="UP000252023">
    <property type="component" value="Chromosome"/>
</dbReference>
<feature type="transmembrane region" description="Helical" evidence="9">
    <location>
        <begin position="373"/>
        <end position="394"/>
    </location>
</feature>
<reference evidence="12" key="1">
    <citation type="submission" date="2018-07" db="EMBL/GenBank/DDBJ databases">
        <title>Genome sequencing of Paracoccus sp. SC2-6.</title>
        <authorList>
            <person name="Heo J."/>
            <person name="Kim S.-J."/>
            <person name="Kwon S.-W."/>
        </authorList>
    </citation>
    <scope>NUCLEOTIDE SEQUENCE [LARGE SCALE GENOMIC DNA]</scope>
    <source>
        <strain evidence="12">SC2-6</strain>
    </source>
</reference>
<feature type="transmembrane region" description="Helical" evidence="9">
    <location>
        <begin position="269"/>
        <end position="294"/>
    </location>
</feature>
<evidence type="ECO:0000259" key="10">
    <source>
        <dbReference type="PROSITE" id="PS50928"/>
    </source>
</evidence>
<dbReference type="SUPFAM" id="SSF161098">
    <property type="entry name" value="MetI-like"/>
    <property type="match status" value="2"/>
</dbReference>
<feature type="transmembrane region" description="Helical" evidence="9">
    <location>
        <begin position="228"/>
        <end position="249"/>
    </location>
</feature>
<dbReference type="OrthoDB" id="9808531at2"/>
<organism evidence="11 12">
    <name type="scientific">Paracoccus suum</name>
    <dbReference type="NCBI Taxonomy" id="2259340"/>
    <lineage>
        <taxon>Bacteria</taxon>
        <taxon>Pseudomonadati</taxon>
        <taxon>Pseudomonadota</taxon>
        <taxon>Alphaproteobacteria</taxon>
        <taxon>Rhodobacterales</taxon>
        <taxon>Paracoccaceae</taxon>
        <taxon>Paracoccus</taxon>
    </lineage>
</organism>
<keyword evidence="8 9" id="KW-0472">Membrane</keyword>
<evidence type="ECO:0000256" key="1">
    <source>
        <dbReference type="ARBA" id="ARBA00004429"/>
    </source>
</evidence>
<evidence type="ECO:0000256" key="7">
    <source>
        <dbReference type="ARBA" id="ARBA00022989"/>
    </source>
</evidence>
<dbReference type="PANTHER" id="PTHR30614:SF37">
    <property type="entry name" value="AMINO-ACID ABC TRANSPORTER PERMEASE PROTEIN YHDX-RELATED"/>
    <property type="match status" value="1"/>
</dbReference>
<evidence type="ECO:0000256" key="3">
    <source>
        <dbReference type="ARBA" id="ARBA00022448"/>
    </source>
</evidence>
<accession>A0A344PP12</accession>
<dbReference type="InterPro" id="IPR010065">
    <property type="entry name" value="AA_ABC_transptr_permease_3TM"/>
</dbReference>
<evidence type="ECO:0000313" key="11">
    <source>
        <dbReference type="EMBL" id="AXC51117.1"/>
    </source>
</evidence>
<dbReference type="NCBIfam" id="TIGR01726">
    <property type="entry name" value="HEQRo_perm_3TM"/>
    <property type="match status" value="1"/>
</dbReference>
<protein>
    <submittedName>
        <fullName evidence="11">ABC transporter permease subunit</fullName>
    </submittedName>
</protein>
<dbReference type="KEGG" id="pars:DRW48_06535"/>
<dbReference type="GO" id="GO:0006865">
    <property type="term" value="P:amino acid transport"/>
    <property type="evidence" value="ECO:0007669"/>
    <property type="project" value="UniProtKB-KW"/>
</dbReference>
<dbReference type="Pfam" id="PF00528">
    <property type="entry name" value="BPD_transp_1"/>
    <property type="match status" value="1"/>
</dbReference>
<dbReference type="PANTHER" id="PTHR30614">
    <property type="entry name" value="MEMBRANE COMPONENT OF AMINO ACID ABC TRANSPORTER"/>
    <property type="match status" value="1"/>
</dbReference>
<dbReference type="AlphaFoldDB" id="A0A344PP12"/>
<evidence type="ECO:0000256" key="4">
    <source>
        <dbReference type="ARBA" id="ARBA00022475"/>
    </source>
</evidence>